<dbReference type="Pfam" id="PF01882">
    <property type="entry name" value="DUF58"/>
    <property type="match status" value="1"/>
</dbReference>
<sequence length="295" mass="33147">MTVAPAPLFDPTFLRKLDRLALLTRRAMAGDMQGERRSPRRGSSVEFADFRPYARGDDIRQIDWNLYARMERFFLKLMVAEEELTIHLLLDNTASMDWGEPNKLLYARRVAAAFGYIALSSLDRVTVTALAAGKGQQLPSVRGKRGALPLFDFIQKLPGGAGGNLQATAKRYVQTARNVGPLLLCSDLMDPEWKEALRTLTARPFEITVVHTLAPQELRPDIDGDFRLLDAEGGPALEITADLEVLRQYDEHLREWRAEIESFCSGRGINYIFADTAVPVEDFVLGNLRRRGALR</sequence>
<dbReference type="PANTHER" id="PTHR33608:SF7">
    <property type="entry name" value="DUF58 DOMAIN-CONTAINING PROTEIN"/>
    <property type="match status" value="1"/>
</dbReference>
<organism evidence="2 3">
    <name type="scientific">Kouleothrix aurantiaca</name>
    <dbReference type="NCBI Taxonomy" id="186479"/>
    <lineage>
        <taxon>Bacteria</taxon>
        <taxon>Bacillati</taxon>
        <taxon>Chloroflexota</taxon>
        <taxon>Chloroflexia</taxon>
        <taxon>Chloroflexales</taxon>
        <taxon>Roseiflexineae</taxon>
        <taxon>Roseiflexaceae</taxon>
        <taxon>Kouleothrix</taxon>
    </lineage>
</organism>
<evidence type="ECO:0000259" key="1">
    <source>
        <dbReference type="Pfam" id="PF01882"/>
    </source>
</evidence>
<evidence type="ECO:0000313" key="2">
    <source>
        <dbReference type="EMBL" id="KPV52132.1"/>
    </source>
</evidence>
<evidence type="ECO:0000313" key="3">
    <source>
        <dbReference type="Proteomes" id="UP000050509"/>
    </source>
</evidence>
<proteinExistence type="predicted"/>
<dbReference type="InterPro" id="IPR036465">
    <property type="entry name" value="vWFA_dom_sf"/>
</dbReference>
<dbReference type="InterPro" id="IPR002881">
    <property type="entry name" value="DUF58"/>
</dbReference>
<dbReference type="SUPFAM" id="SSF53300">
    <property type="entry name" value="vWA-like"/>
    <property type="match status" value="1"/>
</dbReference>
<protein>
    <recommendedName>
        <fullName evidence="1">DUF58 domain-containing protein</fullName>
    </recommendedName>
</protein>
<dbReference type="Proteomes" id="UP000050509">
    <property type="component" value="Unassembled WGS sequence"/>
</dbReference>
<gene>
    <name evidence="2" type="ORF">SE17_17290</name>
</gene>
<keyword evidence="3" id="KW-1185">Reference proteome</keyword>
<comment type="caution">
    <text evidence="2">The sequence shown here is derived from an EMBL/GenBank/DDBJ whole genome shotgun (WGS) entry which is preliminary data.</text>
</comment>
<reference evidence="2 3" key="1">
    <citation type="submission" date="2015-09" db="EMBL/GenBank/DDBJ databases">
        <title>Draft genome sequence of Kouleothrix aurantiaca JCM 19913.</title>
        <authorList>
            <person name="Hemp J."/>
        </authorList>
    </citation>
    <scope>NUCLEOTIDE SEQUENCE [LARGE SCALE GENOMIC DNA]</scope>
    <source>
        <strain evidence="2 3">COM-B</strain>
    </source>
</reference>
<feature type="domain" description="DUF58" evidence="1">
    <location>
        <begin position="49"/>
        <end position="257"/>
    </location>
</feature>
<accession>A0A0P9D9F4</accession>
<name>A0A0P9D9F4_9CHLR</name>
<dbReference type="PANTHER" id="PTHR33608">
    <property type="entry name" value="BLL2464 PROTEIN"/>
    <property type="match status" value="1"/>
</dbReference>
<dbReference type="AlphaFoldDB" id="A0A0P9D9F4"/>
<dbReference type="PATRIC" id="fig|186479.3.peg.9503"/>
<dbReference type="EMBL" id="LJCR01000648">
    <property type="protein sequence ID" value="KPV52132.1"/>
    <property type="molecule type" value="Genomic_DNA"/>
</dbReference>